<dbReference type="Proteomes" id="UP000039046">
    <property type="component" value="Unassembled WGS sequence"/>
</dbReference>
<proteinExistence type="predicted"/>
<evidence type="ECO:0000313" key="2">
    <source>
        <dbReference type="EMBL" id="CEJ83922.1"/>
    </source>
</evidence>
<dbReference type="HOGENOM" id="CLU_043858_0_0_1"/>
<evidence type="ECO:0000259" key="1">
    <source>
        <dbReference type="Pfam" id="PF13391"/>
    </source>
</evidence>
<dbReference type="OrthoDB" id="4936377at2759"/>
<evidence type="ECO:0000313" key="3">
    <source>
        <dbReference type="Proteomes" id="UP000039046"/>
    </source>
</evidence>
<protein>
    <recommendedName>
        <fullName evidence="1">HNH nuclease domain-containing protein</fullName>
    </recommendedName>
</protein>
<dbReference type="InterPro" id="IPR003615">
    <property type="entry name" value="HNH_nuc"/>
</dbReference>
<gene>
    <name evidence="2" type="ORF">VHEMI03301</name>
</gene>
<keyword evidence="3" id="KW-1185">Reference proteome</keyword>
<accession>A0A0A1SS76</accession>
<feature type="domain" description="HNH nuclease" evidence="1">
    <location>
        <begin position="30"/>
        <end position="138"/>
    </location>
</feature>
<name>A0A0A1SS76_9HYPO</name>
<sequence length="239" mass="27148">MREAGQGFMATHARLSGLRGDCLVRDKHRCVISRIFDKDKVRERIAPDRRVMNDDDQPIAPGDFGHLEVAHILPHSLVKVESNMEELDETRKTALEILNMFDNDIAYLINGVEIDRPRNALTLTRDLHQDFGRFEVYFTAHSDSSQPHTYVIETFLSAQVYPTLPIRRTLHLAADCNIEPPDPRLLAVHCAIAIILHPSAAGEYIHKILRGMEEQTVRSDCSTSLGDFVRLRIENMLAI</sequence>
<dbReference type="Pfam" id="PF13391">
    <property type="entry name" value="HNH_2"/>
    <property type="match status" value="1"/>
</dbReference>
<dbReference type="STRING" id="1531966.A0A0A1SS76"/>
<dbReference type="AlphaFoldDB" id="A0A0A1SS76"/>
<organism evidence="2 3">
    <name type="scientific">[Torrubiella] hemipterigena</name>
    <dbReference type="NCBI Taxonomy" id="1531966"/>
    <lineage>
        <taxon>Eukaryota</taxon>
        <taxon>Fungi</taxon>
        <taxon>Dikarya</taxon>
        <taxon>Ascomycota</taxon>
        <taxon>Pezizomycotina</taxon>
        <taxon>Sordariomycetes</taxon>
        <taxon>Hypocreomycetidae</taxon>
        <taxon>Hypocreales</taxon>
        <taxon>Clavicipitaceae</taxon>
        <taxon>Clavicipitaceae incertae sedis</taxon>
        <taxon>'Torrubiella' clade</taxon>
    </lineage>
</organism>
<dbReference type="EMBL" id="CDHN01000002">
    <property type="protein sequence ID" value="CEJ83922.1"/>
    <property type="molecule type" value="Genomic_DNA"/>
</dbReference>
<reference evidence="2 3" key="1">
    <citation type="journal article" date="2015" name="Genome Announc.">
        <title>Draft Genome Sequence and Gene Annotation of the Entomopathogenic Fungus Verticillium hemipterigenum.</title>
        <authorList>
            <person name="Horn F."/>
            <person name="Habel A."/>
            <person name="Scharf D.H."/>
            <person name="Dworschak J."/>
            <person name="Brakhage A.A."/>
            <person name="Guthke R."/>
            <person name="Hertweck C."/>
            <person name="Linde J."/>
        </authorList>
    </citation>
    <scope>NUCLEOTIDE SEQUENCE [LARGE SCALE GENOMIC DNA]</scope>
</reference>